<protein>
    <submittedName>
        <fullName evidence="2">Uncharacterized protein</fullName>
    </submittedName>
</protein>
<evidence type="ECO:0000313" key="2">
    <source>
        <dbReference type="EMBL" id="KAK0412785.1"/>
    </source>
</evidence>
<dbReference type="Proteomes" id="UP001175271">
    <property type="component" value="Unassembled WGS sequence"/>
</dbReference>
<gene>
    <name evidence="2" type="ORF">QR680_006408</name>
</gene>
<organism evidence="2 3">
    <name type="scientific">Steinernema hermaphroditum</name>
    <dbReference type="NCBI Taxonomy" id="289476"/>
    <lineage>
        <taxon>Eukaryota</taxon>
        <taxon>Metazoa</taxon>
        <taxon>Ecdysozoa</taxon>
        <taxon>Nematoda</taxon>
        <taxon>Chromadorea</taxon>
        <taxon>Rhabditida</taxon>
        <taxon>Tylenchina</taxon>
        <taxon>Panagrolaimomorpha</taxon>
        <taxon>Strongyloidoidea</taxon>
        <taxon>Steinernematidae</taxon>
        <taxon>Steinernema</taxon>
    </lineage>
</organism>
<dbReference type="AlphaFoldDB" id="A0AA39HWK8"/>
<proteinExistence type="predicted"/>
<evidence type="ECO:0000256" key="1">
    <source>
        <dbReference type="SAM" id="SignalP"/>
    </source>
</evidence>
<reference evidence="2" key="1">
    <citation type="submission" date="2023-06" db="EMBL/GenBank/DDBJ databases">
        <title>Genomic analysis of the entomopathogenic nematode Steinernema hermaphroditum.</title>
        <authorList>
            <person name="Schwarz E.M."/>
            <person name="Heppert J.K."/>
            <person name="Baniya A."/>
            <person name="Schwartz H.T."/>
            <person name="Tan C.-H."/>
            <person name="Antoshechkin I."/>
            <person name="Sternberg P.W."/>
            <person name="Goodrich-Blair H."/>
            <person name="Dillman A.R."/>
        </authorList>
    </citation>
    <scope>NUCLEOTIDE SEQUENCE</scope>
    <source>
        <strain evidence="2">PS9179</strain>
        <tissue evidence="2">Whole animal</tissue>
    </source>
</reference>
<comment type="caution">
    <text evidence="2">The sequence shown here is derived from an EMBL/GenBank/DDBJ whole genome shotgun (WGS) entry which is preliminary data.</text>
</comment>
<feature type="signal peptide" evidence="1">
    <location>
        <begin position="1"/>
        <end position="18"/>
    </location>
</feature>
<accession>A0AA39HWK8</accession>
<evidence type="ECO:0000313" key="3">
    <source>
        <dbReference type="Proteomes" id="UP001175271"/>
    </source>
</evidence>
<sequence>MRSEWAVVLLLSCSVVNGRLLHTALGGMHINDCSDTNMMELRNNYFHAISCLGFIRLPMGHYTLQGMNDEIDRIFSEEQKKRGPCEKTGILVRLFYVDENTLVFLRYPDFTRQRETNFDATVASWFVNVRDAEIGEFIPFPMKEEWNVLGTGYERTSRDCKYVKKGKAGDRKMCDPKAWYFNIGRRQFEYELYDNNLIPFTDPLMARDRPMGIKLDGRDREIVYTTHSYEGHSLRSYQDGKDRQQYYCIFNRRDPERVEAYKKGLIEKMYDSKLCLLRTYRYDLGELPEAYILPGSSKKAFGEDSHFAVDNTNNNNHHYFIVDDHDHHYQHHYYTADYYDHHHNNKHHHFVVDDHHDYYQHHYCAANYYDHHHNNKHHYFAVDDHDQHYQHDHYVTDYYDHHHNNKHHHFVVDGHHDYYQHHYCAANYYDHHHNNKHHYYAATDDDGR</sequence>
<keyword evidence="1" id="KW-0732">Signal</keyword>
<keyword evidence="3" id="KW-1185">Reference proteome</keyword>
<feature type="chain" id="PRO_5041383055" evidence="1">
    <location>
        <begin position="19"/>
        <end position="448"/>
    </location>
</feature>
<dbReference type="EMBL" id="JAUCMV010000003">
    <property type="protein sequence ID" value="KAK0412785.1"/>
    <property type="molecule type" value="Genomic_DNA"/>
</dbReference>
<name>A0AA39HWK8_9BILA</name>